<dbReference type="AlphaFoldDB" id="A0AAW1DQ49"/>
<evidence type="ECO:0000313" key="3">
    <source>
        <dbReference type="Proteomes" id="UP001461498"/>
    </source>
</evidence>
<evidence type="ECO:0000256" key="1">
    <source>
        <dbReference type="SAM" id="Coils"/>
    </source>
</evidence>
<accession>A0AAW1DQ49</accession>
<keyword evidence="1" id="KW-0175">Coiled coil</keyword>
<feature type="coiled-coil region" evidence="1">
    <location>
        <begin position="62"/>
        <end position="89"/>
    </location>
</feature>
<name>A0AAW1DQ49_9HEMI</name>
<dbReference type="Proteomes" id="UP001461498">
    <property type="component" value="Unassembled WGS sequence"/>
</dbReference>
<organism evidence="2 3">
    <name type="scientific">Rhynocoris fuscipes</name>
    <dbReference type="NCBI Taxonomy" id="488301"/>
    <lineage>
        <taxon>Eukaryota</taxon>
        <taxon>Metazoa</taxon>
        <taxon>Ecdysozoa</taxon>
        <taxon>Arthropoda</taxon>
        <taxon>Hexapoda</taxon>
        <taxon>Insecta</taxon>
        <taxon>Pterygota</taxon>
        <taxon>Neoptera</taxon>
        <taxon>Paraneoptera</taxon>
        <taxon>Hemiptera</taxon>
        <taxon>Heteroptera</taxon>
        <taxon>Panheteroptera</taxon>
        <taxon>Cimicomorpha</taxon>
        <taxon>Reduviidae</taxon>
        <taxon>Harpactorinae</taxon>
        <taxon>Harpactorini</taxon>
        <taxon>Rhynocoris</taxon>
    </lineage>
</organism>
<proteinExistence type="predicted"/>
<keyword evidence="3" id="KW-1185">Reference proteome</keyword>
<comment type="caution">
    <text evidence="2">The sequence shown here is derived from an EMBL/GenBank/DDBJ whole genome shotgun (WGS) entry which is preliminary data.</text>
</comment>
<gene>
    <name evidence="2" type="ORF">O3M35_000603</name>
</gene>
<reference evidence="2 3" key="1">
    <citation type="submission" date="2022-12" db="EMBL/GenBank/DDBJ databases">
        <title>Chromosome-level genome assembly of true bugs.</title>
        <authorList>
            <person name="Ma L."/>
            <person name="Li H."/>
        </authorList>
    </citation>
    <scope>NUCLEOTIDE SEQUENCE [LARGE SCALE GENOMIC DNA]</scope>
    <source>
        <strain evidence="2">Lab_2022b</strain>
    </source>
</reference>
<sequence>MDYFQISEINVPDSNLRLLLHEINDEFNQIKLEYSIPDNNLKNMSSALTSLLFIIEEFYKNYTALKSDLSAAESALEQYKKKYDNSVSEKFHLEDSFSEESNNLVNKITKLESMNRDLKRILSTKSMMMCENSSQTLQIFKVDKSTMCYDSSFSDDNGMPCATGNCDASSSILDQNAGNIDTNISKQWITVRRRKKAKKSMKPLDPTINALNNSETIVTADKQDAEINKTMKKKKAMNIFTVSEDIINEEQYQENMVLQSYNESRVARNRAIKCIDEYDRFSFSIAVGSERQSCGKSEWQGGRMA</sequence>
<protein>
    <submittedName>
        <fullName evidence="2">Uncharacterized protein</fullName>
    </submittedName>
</protein>
<dbReference type="EMBL" id="JAPXFL010000001">
    <property type="protein sequence ID" value="KAK9512105.1"/>
    <property type="molecule type" value="Genomic_DNA"/>
</dbReference>
<evidence type="ECO:0000313" key="2">
    <source>
        <dbReference type="EMBL" id="KAK9512105.1"/>
    </source>
</evidence>